<sequence>MLSRLINFLRACWRSSSDRYVHTCSDAAGRQDGLLWYKDIGQHLNGEFSMAVVQANTLLEDQSQIESGCLSLLDSGPYGTFVGIYDGHGGPETSRYVNDHLFHNLKRFTTEQQSMSVDVIRKAFQATEEGFLSLVTKQWPTKPQIAAVGSCCLVGVICGGTLYIANLGDSRAVLGRLVQATGEVLAIQLSTEHNASIESIRQELQSLHPDDSQIVVLKHNVWRVKGLTQVSSLHK</sequence>
<proteinExistence type="predicted"/>
<gene>
    <name evidence="1" type="ORF">LOK49_LG04G02806</name>
</gene>
<dbReference type="EMBL" id="CM045759">
    <property type="protein sequence ID" value="KAI8018436.1"/>
    <property type="molecule type" value="Genomic_DNA"/>
</dbReference>
<dbReference type="Proteomes" id="UP001060215">
    <property type="component" value="Chromosome 2"/>
</dbReference>
<evidence type="ECO:0000313" key="1">
    <source>
        <dbReference type="EMBL" id="KAI8018436.1"/>
    </source>
</evidence>
<accession>A0ACC0HZ10</accession>
<evidence type="ECO:0000313" key="2">
    <source>
        <dbReference type="Proteomes" id="UP001060215"/>
    </source>
</evidence>
<keyword evidence="2" id="KW-1185">Reference proteome</keyword>
<name>A0ACC0HZ10_9ERIC</name>
<reference evidence="1 2" key="1">
    <citation type="journal article" date="2022" name="Plant J.">
        <title>Chromosome-level genome of Camellia lanceoleosa provides a valuable resource for understanding genome evolution and self-incompatibility.</title>
        <authorList>
            <person name="Gong W."/>
            <person name="Xiao S."/>
            <person name="Wang L."/>
            <person name="Liao Z."/>
            <person name="Chang Y."/>
            <person name="Mo W."/>
            <person name="Hu G."/>
            <person name="Li W."/>
            <person name="Zhao G."/>
            <person name="Zhu H."/>
            <person name="Hu X."/>
            <person name="Ji K."/>
            <person name="Xiang X."/>
            <person name="Song Q."/>
            <person name="Yuan D."/>
            <person name="Jin S."/>
            <person name="Zhang L."/>
        </authorList>
    </citation>
    <scope>NUCLEOTIDE SEQUENCE [LARGE SCALE GENOMIC DNA]</scope>
    <source>
        <strain evidence="1">SQ_2022a</strain>
    </source>
</reference>
<organism evidence="1 2">
    <name type="scientific">Camellia lanceoleosa</name>
    <dbReference type="NCBI Taxonomy" id="1840588"/>
    <lineage>
        <taxon>Eukaryota</taxon>
        <taxon>Viridiplantae</taxon>
        <taxon>Streptophyta</taxon>
        <taxon>Embryophyta</taxon>
        <taxon>Tracheophyta</taxon>
        <taxon>Spermatophyta</taxon>
        <taxon>Magnoliopsida</taxon>
        <taxon>eudicotyledons</taxon>
        <taxon>Gunneridae</taxon>
        <taxon>Pentapetalae</taxon>
        <taxon>asterids</taxon>
        <taxon>Ericales</taxon>
        <taxon>Theaceae</taxon>
        <taxon>Camellia</taxon>
    </lineage>
</organism>
<comment type="caution">
    <text evidence="1">The sequence shown here is derived from an EMBL/GenBank/DDBJ whole genome shotgun (WGS) entry which is preliminary data.</text>
</comment>
<protein>
    <submittedName>
        <fullName evidence="1">Uncharacterized protein</fullName>
    </submittedName>
</protein>